<proteinExistence type="predicted"/>
<gene>
    <name evidence="1" type="ORF">E2C01_071141</name>
</gene>
<dbReference type="AlphaFoldDB" id="A0A5B7I3H7"/>
<dbReference type="Proteomes" id="UP000324222">
    <property type="component" value="Unassembled WGS sequence"/>
</dbReference>
<sequence>MNRQEAASARRGRLWQSALNDARTGVARAARRCESRLVKYSVLRFLSGDTEGASLRQETRFPTRLGSTPFRYWAIP</sequence>
<organism evidence="1 2">
    <name type="scientific">Portunus trituberculatus</name>
    <name type="common">Swimming crab</name>
    <name type="synonym">Neptunus trituberculatus</name>
    <dbReference type="NCBI Taxonomy" id="210409"/>
    <lineage>
        <taxon>Eukaryota</taxon>
        <taxon>Metazoa</taxon>
        <taxon>Ecdysozoa</taxon>
        <taxon>Arthropoda</taxon>
        <taxon>Crustacea</taxon>
        <taxon>Multicrustacea</taxon>
        <taxon>Malacostraca</taxon>
        <taxon>Eumalacostraca</taxon>
        <taxon>Eucarida</taxon>
        <taxon>Decapoda</taxon>
        <taxon>Pleocyemata</taxon>
        <taxon>Brachyura</taxon>
        <taxon>Eubrachyura</taxon>
        <taxon>Portunoidea</taxon>
        <taxon>Portunidae</taxon>
        <taxon>Portuninae</taxon>
        <taxon>Portunus</taxon>
    </lineage>
</organism>
<evidence type="ECO:0000313" key="2">
    <source>
        <dbReference type="Proteomes" id="UP000324222"/>
    </source>
</evidence>
<evidence type="ECO:0000313" key="1">
    <source>
        <dbReference type="EMBL" id="MPC76715.1"/>
    </source>
</evidence>
<name>A0A5B7I3H7_PORTR</name>
<accession>A0A5B7I3H7</accession>
<keyword evidence="2" id="KW-1185">Reference proteome</keyword>
<reference evidence="1 2" key="1">
    <citation type="submission" date="2019-05" db="EMBL/GenBank/DDBJ databases">
        <title>Another draft genome of Portunus trituberculatus and its Hox gene families provides insights of decapod evolution.</title>
        <authorList>
            <person name="Jeong J.-H."/>
            <person name="Song I."/>
            <person name="Kim S."/>
            <person name="Choi T."/>
            <person name="Kim D."/>
            <person name="Ryu S."/>
            <person name="Kim W."/>
        </authorList>
    </citation>
    <scope>NUCLEOTIDE SEQUENCE [LARGE SCALE GENOMIC DNA]</scope>
    <source>
        <tissue evidence="1">Muscle</tissue>
    </source>
</reference>
<dbReference type="EMBL" id="VSRR010044047">
    <property type="protein sequence ID" value="MPC76715.1"/>
    <property type="molecule type" value="Genomic_DNA"/>
</dbReference>
<comment type="caution">
    <text evidence="1">The sequence shown here is derived from an EMBL/GenBank/DDBJ whole genome shotgun (WGS) entry which is preliminary data.</text>
</comment>
<protein>
    <submittedName>
        <fullName evidence="1">Uncharacterized protein</fullName>
    </submittedName>
</protein>